<keyword evidence="1" id="KW-0472">Membrane</keyword>
<feature type="transmembrane region" description="Helical" evidence="1">
    <location>
        <begin position="31"/>
        <end position="49"/>
    </location>
</feature>
<keyword evidence="1" id="KW-0812">Transmembrane</keyword>
<evidence type="ECO:0000313" key="3">
    <source>
        <dbReference type="Proteomes" id="UP000224056"/>
    </source>
</evidence>
<organism evidence="2 3">
    <name type="scientific">Bifidobacterium asteroides DSM 20089</name>
    <dbReference type="NCBI Taxonomy" id="1437594"/>
    <lineage>
        <taxon>Bacteria</taxon>
        <taxon>Bacillati</taxon>
        <taxon>Actinomycetota</taxon>
        <taxon>Actinomycetes</taxon>
        <taxon>Bifidobacteriales</taxon>
        <taxon>Bifidobacteriaceae</taxon>
        <taxon>Bifidobacterium</taxon>
    </lineage>
</organism>
<keyword evidence="1" id="KW-1133">Transmembrane helix</keyword>
<dbReference type="EMBL" id="CP017696">
    <property type="protein sequence ID" value="ATO40768.1"/>
    <property type="molecule type" value="Genomic_DNA"/>
</dbReference>
<gene>
    <name evidence="2" type="ORF">BA20089_00125</name>
</gene>
<name>A0AAD0A8A0_9BIFI</name>
<protein>
    <submittedName>
        <fullName evidence="2">Uncharacterized protein</fullName>
    </submittedName>
</protein>
<feature type="transmembrane region" description="Helical" evidence="1">
    <location>
        <begin position="61"/>
        <end position="81"/>
    </location>
</feature>
<sequence>MKERRWLVICRLSSAWRWISSQISGRTNFRLVLNPVLTMTVLENVLISAQFAGLGIDVRRAGFILQLLGLANYLLIVFMTLF</sequence>
<dbReference type="AlphaFoldDB" id="A0AAD0A8A0"/>
<reference evidence="2 3" key="1">
    <citation type="submission" date="2016-10" db="EMBL/GenBank/DDBJ databases">
        <title>The whole genome sequencing and assembly of B. asteroides DSM 20089 strain.</title>
        <authorList>
            <person name="Lee Y.-J."/>
            <person name="Park M.-K."/>
            <person name="Yi H."/>
            <person name="Bahn Y.-S."/>
            <person name="Kim J.F."/>
            <person name="Lee D.-W."/>
        </authorList>
    </citation>
    <scope>NUCLEOTIDE SEQUENCE [LARGE SCALE GENOMIC DNA]</scope>
    <source>
        <strain evidence="2 3">DSM 20089</strain>
    </source>
</reference>
<proteinExistence type="predicted"/>
<dbReference type="Proteomes" id="UP000224056">
    <property type="component" value="Chromosome"/>
</dbReference>
<evidence type="ECO:0000313" key="2">
    <source>
        <dbReference type="EMBL" id="ATO40768.1"/>
    </source>
</evidence>
<accession>A0AAD0A8A0</accession>
<evidence type="ECO:0000256" key="1">
    <source>
        <dbReference type="SAM" id="Phobius"/>
    </source>
</evidence>